<dbReference type="Gene3D" id="3.40.50.10490">
    <property type="entry name" value="Glucose-6-phosphate isomerase like protein, domain 1"/>
    <property type="match status" value="1"/>
</dbReference>
<comment type="function">
    <text evidence="6">Required for the assembly and/or stability of the 40S ribosomal subunit. Required for the processing of the 20S rRNA-precursor to mature 18S rRNA in a late step of the maturation of 40S ribosomal subunits.</text>
</comment>
<reference evidence="10" key="2">
    <citation type="submission" date="2020-09" db="EMBL/GenBank/DDBJ databases">
        <authorList>
            <person name="Kikuchi T."/>
        </authorList>
    </citation>
    <scope>NUCLEOTIDE SEQUENCE</scope>
    <source>
        <strain evidence="10">Ka4C1</strain>
    </source>
</reference>
<dbReference type="EMBL" id="CAJFDI010000004">
    <property type="protein sequence ID" value="CAD5225844.1"/>
    <property type="molecule type" value="Genomic_DNA"/>
</dbReference>
<evidence type="ECO:0000256" key="6">
    <source>
        <dbReference type="HAMAP-Rule" id="MF_03015"/>
    </source>
</evidence>
<dbReference type="Pfam" id="PF16122">
    <property type="entry name" value="40S_SA_C"/>
    <property type="match status" value="1"/>
</dbReference>
<dbReference type="Pfam" id="PF00318">
    <property type="entry name" value="Ribosomal_S2"/>
    <property type="match status" value="1"/>
</dbReference>
<dbReference type="InterPro" id="IPR032281">
    <property type="entry name" value="Ribosomal_uS2_C"/>
</dbReference>
<gene>
    <name evidence="10" type="ORF">BXYJ_LOCUS8748</name>
</gene>
<evidence type="ECO:0000313" key="13">
    <source>
        <dbReference type="WBParaSite" id="BXY_0039200.1"/>
    </source>
</evidence>
<dbReference type="SUPFAM" id="SSF52313">
    <property type="entry name" value="Ribosomal protein S2"/>
    <property type="match status" value="1"/>
</dbReference>
<evidence type="ECO:0000313" key="10">
    <source>
        <dbReference type="EMBL" id="CAD5225844.1"/>
    </source>
</evidence>
<dbReference type="FunFam" id="3.40.50.10490:FF:000012">
    <property type="entry name" value="40S ribosomal protein SA"/>
    <property type="match status" value="1"/>
</dbReference>
<evidence type="ECO:0000259" key="9">
    <source>
        <dbReference type="Pfam" id="PF16122"/>
    </source>
</evidence>
<comment type="similarity">
    <text evidence="2 6 7">Belongs to the universal ribosomal protein uS2 family.</text>
</comment>
<dbReference type="GO" id="GO:0000028">
    <property type="term" value="P:ribosomal small subunit assembly"/>
    <property type="evidence" value="ECO:0007669"/>
    <property type="project" value="UniProtKB-UniRule"/>
</dbReference>
<feature type="region of interest" description="Disordered" evidence="8">
    <location>
        <begin position="266"/>
        <end position="293"/>
    </location>
</feature>
<dbReference type="InterPro" id="IPR027498">
    <property type="entry name" value="Ribosomal_uS2_euk"/>
</dbReference>
<dbReference type="HAMAP" id="MF_03015">
    <property type="entry name" value="Ribosomal_S2_euk"/>
    <property type="match status" value="1"/>
</dbReference>
<dbReference type="OrthoDB" id="414863at2759"/>
<dbReference type="CDD" id="cd01425">
    <property type="entry name" value="RPS2"/>
    <property type="match status" value="1"/>
</dbReference>
<dbReference type="NCBIfam" id="TIGR01012">
    <property type="entry name" value="uS2_euk_arch"/>
    <property type="match status" value="1"/>
</dbReference>
<dbReference type="InterPro" id="IPR018130">
    <property type="entry name" value="Ribosomal_uS2_CS"/>
</dbReference>
<name>A0A1I7RI63_BURXY</name>
<dbReference type="GO" id="GO:0006412">
    <property type="term" value="P:translation"/>
    <property type="evidence" value="ECO:0007669"/>
    <property type="project" value="UniProtKB-UniRule"/>
</dbReference>
<dbReference type="eggNOG" id="KOG0830">
    <property type="taxonomic scope" value="Eukaryota"/>
</dbReference>
<dbReference type="GO" id="GO:0003735">
    <property type="term" value="F:structural constituent of ribosome"/>
    <property type="evidence" value="ECO:0007669"/>
    <property type="project" value="UniProtKB-UniRule"/>
</dbReference>
<keyword evidence="4 6" id="KW-0689">Ribosomal protein</keyword>
<comment type="subunit">
    <text evidence="6">Component of the small ribosomal subunit. Mature ribosomes consist of a small (40S) and a large (60S) subunit. The 40S subunit contains about 33 different proteins and 1 molecule of RNA (18S). The 60S subunit contains about 49 different proteins and 3 molecules of RNA (28S, 5.8S and 5S). Interacts with ribosomal protein S21.</text>
</comment>
<dbReference type="GO" id="GO:0022627">
    <property type="term" value="C:cytosolic small ribosomal subunit"/>
    <property type="evidence" value="ECO:0007669"/>
    <property type="project" value="UniProtKB-UniRule"/>
</dbReference>
<keyword evidence="12" id="KW-1185">Reference proteome</keyword>
<dbReference type="Proteomes" id="UP000095284">
    <property type="component" value="Unplaced"/>
</dbReference>
<organism evidence="11 13">
    <name type="scientific">Bursaphelenchus xylophilus</name>
    <name type="common">Pinewood nematode worm</name>
    <name type="synonym">Aphelenchoides xylophilus</name>
    <dbReference type="NCBI Taxonomy" id="6326"/>
    <lineage>
        <taxon>Eukaryota</taxon>
        <taxon>Metazoa</taxon>
        <taxon>Ecdysozoa</taxon>
        <taxon>Nematoda</taxon>
        <taxon>Chromadorea</taxon>
        <taxon>Rhabditida</taxon>
        <taxon>Tylenchina</taxon>
        <taxon>Tylenchomorpha</taxon>
        <taxon>Aphelenchoidea</taxon>
        <taxon>Aphelenchoididae</taxon>
        <taxon>Bursaphelenchus</taxon>
    </lineage>
</organism>
<dbReference type="Proteomes" id="UP000659654">
    <property type="component" value="Unassembled WGS sequence"/>
</dbReference>
<dbReference type="InterPro" id="IPR023591">
    <property type="entry name" value="Ribosomal_uS2_flav_dom_sf"/>
</dbReference>
<dbReference type="WBParaSite" id="BXY_0039200.1">
    <property type="protein sequence ID" value="BXY_0039200.1"/>
    <property type="gene ID" value="BXY_0039200"/>
</dbReference>
<feature type="domain" description="Small ribosomal subunit protein uS2 C-terminal" evidence="9">
    <location>
        <begin position="207"/>
        <end position="293"/>
    </location>
</feature>
<dbReference type="AlphaFoldDB" id="A0A1I7RI63"/>
<reference evidence="13" key="1">
    <citation type="submission" date="2016-11" db="UniProtKB">
        <authorList>
            <consortium name="WormBaseParasite"/>
        </authorList>
    </citation>
    <scope>IDENTIFICATION</scope>
</reference>
<comment type="subcellular location">
    <subcellularLocation>
        <location evidence="1 6">Cytoplasm</location>
    </subcellularLocation>
</comment>
<evidence type="ECO:0000256" key="4">
    <source>
        <dbReference type="ARBA" id="ARBA00022980"/>
    </source>
</evidence>
<dbReference type="InterPro" id="IPR001865">
    <property type="entry name" value="Ribosomal_uS2"/>
</dbReference>
<sequence length="293" mass="32431">MSGGHEELKLNADDAFKLLACDSHIGTTQADFQSEQYVYKRRPDGTYLINLGKTWEKLLLAARAIAAVENPADVCVVSSREYAQRALLKYAAHTGATPIFGRFVPGSLTNQIQKNFREPRLIVVSDPRLDHQAITEASYVNIPVIAFTNSDSPLKHVDIAIPCNNKGIQSTGLLWWFLAREVLQLRGKISRATGFVLDDKLIMPDLYFYRDPEETKKEEVGETVEDKRDVFDAGSTKPEDFSTGIPGTEPMKIDFKFKQIDDWAAASDPTQGGEAGEQTATGTEWGTAAGSNW</sequence>
<dbReference type="EMBL" id="CAJFCV020000004">
    <property type="protein sequence ID" value="CAG9115129.1"/>
    <property type="molecule type" value="Genomic_DNA"/>
</dbReference>
<feature type="compositionally biased region" description="Low complexity" evidence="8">
    <location>
        <begin position="270"/>
        <end position="293"/>
    </location>
</feature>
<dbReference type="InterPro" id="IPR005707">
    <property type="entry name" value="Ribosomal_uS2_euk/arc"/>
</dbReference>
<keyword evidence="3 6" id="KW-0963">Cytoplasm</keyword>
<proteinExistence type="inferred from homology"/>
<evidence type="ECO:0000313" key="12">
    <source>
        <dbReference type="Proteomes" id="UP000659654"/>
    </source>
</evidence>
<dbReference type="PANTHER" id="PTHR11489">
    <property type="entry name" value="40S RIBOSOMAL PROTEIN SA"/>
    <property type="match status" value="1"/>
</dbReference>
<evidence type="ECO:0000256" key="2">
    <source>
        <dbReference type="ARBA" id="ARBA00006242"/>
    </source>
</evidence>
<evidence type="ECO:0000313" key="11">
    <source>
        <dbReference type="Proteomes" id="UP000095284"/>
    </source>
</evidence>
<feature type="region of interest" description="Disordered" evidence="8">
    <location>
        <begin position="228"/>
        <end position="250"/>
    </location>
</feature>
<dbReference type="Proteomes" id="UP000582659">
    <property type="component" value="Unassembled WGS sequence"/>
</dbReference>
<evidence type="ECO:0000256" key="1">
    <source>
        <dbReference type="ARBA" id="ARBA00004496"/>
    </source>
</evidence>
<protein>
    <recommendedName>
        <fullName evidence="6">Small ribosomal subunit protein uS2</fullName>
    </recommendedName>
</protein>
<keyword evidence="5 6" id="KW-0687">Ribonucleoprotein</keyword>
<evidence type="ECO:0000256" key="5">
    <source>
        <dbReference type="ARBA" id="ARBA00023274"/>
    </source>
</evidence>
<dbReference type="PROSITE" id="PS00963">
    <property type="entry name" value="RIBOSOMAL_S2_2"/>
    <property type="match status" value="1"/>
</dbReference>
<dbReference type="PRINTS" id="PR00395">
    <property type="entry name" value="RIBOSOMALS2"/>
</dbReference>
<accession>A0A1I7RI63</accession>
<evidence type="ECO:0000256" key="8">
    <source>
        <dbReference type="SAM" id="MobiDB-lite"/>
    </source>
</evidence>
<dbReference type="SMR" id="A0A1I7RI63"/>
<evidence type="ECO:0000256" key="3">
    <source>
        <dbReference type="ARBA" id="ARBA00022490"/>
    </source>
</evidence>
<evidence type="ECO:0000256" key="7">
    <source>
        <dbReference type="RuleBase" id="RU003631"/>
    </source>
</evidence>